<feature type="transmembrane region" description="Helical" evidence="1">
    <location>
        <begin position="7"/>
        <end position="26"/>
    </location>
</feature>
<feature type="transmembrane region" description="Helical" evidence="1">
    <location>
        <begin position="32"/>
        <end position="52"/>
    </location>
</feature>
<reference evidence="2 3" key="1">
    <citation type="submission" date="2019-10" db="EMBL/GenBank/DDBJ databases">
        <title>Rubrobacter sp nov SCSIO 52090 isolated from a deep-sea sediment in the South China Sea.</title>
        <authorList>
            <person name="Chen R.W."/>
        </authorList>
    </citation>
    <scope>NUCLEOTIDE SEQUENCE [LARGE SCALE GENOMIC DNA]</scope>
    <source>
        <strain evidence="2 3">SCSIO 52909</strain>
    </source>
</reference>
<proteinExistence type="predicted"/>
<dbReference type="Proteomes" id="UP000501452">
    <property type="component" value="Chromosome"/>
</dbReference>
<organism evidence="2 3">
    <name type="scientific">Rubrobacter tropicus</name>
    <dbReference type="NCBI Taxonomy" id="2653851"/>
    <lineage>
        <taxon>Bacteria</taxon>
        <taxon>Bacillati</taxon>
        <taxon>Actinomycetota</taxon>
        <taxon>Rubrobacteria</taxon>
        <taxon>Rubrobacterales</taxon>
        <taxon>Rubrobacteraceae</taxon>
        <taxon>Rubrobacter</taxon>
    </lineage>
</organism>
<name>A0A6G8QCB0_9ACTN</name>
<keyword evidence="1" id="KW-1133">Transmembrane helix</keyword>
<accession>A0A6G8QCB0</accession>
<evidence type="ECO:0008006" key="4">
    <source>
        <dbReference type="Google" id="ProtNLM"/>
    </source>
</evidence>
<protein>
    <recommendedName>
        <fullName evidence="4">MFS transporter</fullName>
    </recommendedName>
</protein>
<dbReference type="AlphaFoldDB" id="A0A6G8QCB0"/>
<sequence length="237" mass="26088">MGRSLKLGLDFLFGLIIPIVILSRFSDDLGNITAYVVSALVPVTWVAVDLFFITKRFNFITSFLGLNAVVRGVLAFWFVDGAAYAFKDSVPSLLWVVVFGASLLFGRPLISAFLEQTFDPRTPKQERSLKDLFDEGPVRRALWLGTLAMVLISVVTGAANFLLNLRIVTAGFGTQAFNTQVAESNAIARFAIAIPEALALMVVVGLALRVVYARLPGDPGEKDFWELMELRPAREKD</sequence>
<keyword evidence="3" id="KW-1185">Reference proteome</keyword>
<feature type="transmembrane region" description="Helical" evidence="1">
    <location>
        <begin position="187"/>
        <end position="212"/>
    </location>
</feature>
<evidence type="ECO:0000313" key="2">
    <source>
        <dbReference type="EMBL" id="QIN83907.1"/>
    </source>
</evidence>
<feature type="transmembrane region" description="Helical" evidence="1">
    <location>
        <begin position="92"/>
        <end position="114"/>
    </location>
</feature>
<evidence type="ECO:0000313" key="3">
    <source>
        <dbReference type="Proteomes" id="UP000501452"/>
    </source>
</evidence>
<gene>
    <name evidence="2" type="ORF">GBA63_15595</name>
</gene>
<feature type="transmembrane region" description="Helical" evidence="1">
    <location>
        <begin position="64"/>
        <end position="86"/>
    </location>
</feature>
<dbReference type="EMBL" id="CP045119">
    <property type="protein sequence ID" value="QIN83907.1"/>
    <property type="molecule type" value="Genomic_DNA"/>
</dbReference>
<feature type="transmembrane region" description="Helical" evidence="1">
    <location>
        <begin position="141"/>
        <end position="167"/>
    </location>
</feature>
<dbReference type="NCBIfam" id="NF041646">
    <property type="entry name" value="VC0807_fam"/>
    <property type="match status" value="1"/>
</dbReference>
<keyword evidence="1" id="KW-0812">Transmembrane</keyword>
<dbReference type="KEGG" id="rub:GBA63_15595"/>
<dbReference type="RefSeq" id="WP_166177580.1">
    <property type="nucleotide sequence ID" value="NZ_CP045119.1"/>
</dbReference>
<evidence type="ECO:0000256" key="1">
    <source>
        <dbReference type="SAM" id="Phobius"/>
    </source>
</evidence>
<keyword evidence="1" id="KW-0472">Membrane</keyword>